<evidence type="ECO:0000313" key="4">
    <source>
        <dbReference type="Proteomes" id="UP000663824"/>
    </source>
</evidence>
<name>A0A816RMR4_9BILA</name>
<dbReference type="Proteomes" id="UP000663855">
    <property type="component" value="Unassembled WGS sequence"/>
</dbReference>
<sequence length="161" mass="18821">MDDNIELIIRDVHDKIAHKNRTESPSTWTNGALIGLCGGYWNVVMYSDYDVLVRLSSSSLHWRNKWWAYTEKTTSIDFAADEIKKFMVTEFGWATIKDSDAAQKSAYIKINNKFLGSWRAHVARIKSKWSWKNKRRCEHLHLQFHKIIVYQAIVLAIFRGA</sequence>
<evidence type="ECO:0000313" key="1">
    <source>
        <dbReference type="EMBL" id="CAF1177779.1"/>
    </source>
</evidence>
<dbReference type="Proteomes" id="UP000663824">
    <property type="component" value="Unassembled WGS sequence"/>
</dbReference>
<dbReference type="EMBL" id="CAJNRE010008531">
    <property type="protein sequence ID" value="CAF2073758.1"/>
    <property type="molecule type" value="Genomic_DNA"/>
</dbReference>
<dbReference type="Proteomes" id="UP000663834">
    <property type="component" value="Unassembled WGS sequence"/>
</dbReference>
<protein>
    <submittedName>
        <fullName evidence="3">Uncharacterized protein</fullName>
    </submittedName>
</protein>
<proteinExistence type="predicted"/>
<dbReference type="EMBL" id="CAJNOV010004504">
    <property type="protein sequence ID" value="CAF1177779.1"/>
    <property type="molecule type" value="Genomic_DNA"/>
</dbReference>
<reference evidence="3" key="1">
    <citation type="submission" date="2021-02" db="EMBL/GenBank/DDBJ databases">
        <authorList>
            <person name="Nowell W R."/>
        </authorList>
    </citation>
    <scope>NUCLEOTIDE SEQUENCE</scope>
</reference>
<evidence type="ECO:0000313" key="2">
    <source>
        <dbReference type="EMBL" id="CAF1591181.1"/>
    </source>
</evidence>
<organism evidence="3 4">
    <name type="scientific">Rotaria magnacalcarata</name>
    <dbReference type="NCBI Taxonomy" id="392030"/>
    <lineage>
        <taxon>Eukaryota</taxon>
        <taxon>Metazoa</taxon>
        <taxon>Spiralia</taxon>
        <taxon>Gnathifera</taxon>
        <taxon>Rotifera</taxon>
        <taxon>Eurotatoria</taxon>
        <taxon>Bdelloidea</taxon>
        <taxon>Philodinida</taxon>
        <taxon>Philodinidae</taxon>
        <taxon>Rotaria</taxon>
    </lineage>
</organism>
<evidence type="ECO:0000313" key="3">
    <source>
        <dbReference type="EMBL" id="CAF2073758.1"/>
    </source>
</evidence>
<dbReference type="EMBL" id="CAJNOW010010963">
    <property type="protein sequence ID" value="CAF1591181.1"/>
    <property type="molecule type" value="Genomic_DNA"/>
</dbReference>
<accession>A0A816RMR4</accession>
<comment type="caution">
    <text evidence="3">The sequence shown here is derived from an EMBL/GenBank/DDBJ whole genome shotgun (WGS) entry which is preliminary data.</text>
</comment>
<dbReference type="AlphaFoldDB" id="A0A816RMR4"/>
<gene>
    <name evidence="1" type="ORF">CJN711_LOCUS10850</name>
    <name evidence="2" type="ORF">KQP761_LOCUS21215</name>
    <name evidence="3" type="ORF">MBJ925_LOCUS17202</name>
</gene>